<evidence type="ECO:0000256" key="2">
    <source>
        <dbReference type="ARBA" id="ARBA00022771"/>
    </source>
</evidence>
<dbReference type="GO" id="GO:0016567">
    <property type="term" value="P:protein ubiquitination"/>
    <property type="evidence" value="ECO:0007669"/>
    <property type="project" value="TreeGrafter"/>
</dbReference>
<keyword evidence="3" id="KW-0862">Zinc</keyword>
<dbReference type="InterPro" id="IPR051435">
    <property type="entry name" value="RING_finger_E3_ubiq-ligases"/>
</dbReference>
<dbReference type="Proteomes" id="UP000694892">
    <property type="component" value="Chromosome 7L"/>
</dbReference>
<dbReference type="Gene3D" id="3.30.40.10">
    <property type="entry name" value="Zinc/RING finger domain, C3HC4 (zinc finger)"/>
    <property type="match status" value="1"/>
</dbReference>
<keyword evidence="5" id="KW-0812">Transmembrane</keyword>
<evidence type="ECO:0000256" key="1">
    <source>
        <dbReference type="ARBA" id="ARBA00022723"/>
    </source>
</evidence>
<dbReference type="SMART" id="SM00184">
    <property type="entry name" value="RING"/>
    <property type="match status" value="1"/>
</dbReference>
<evidence type="ECO:0000256" key="5">
    <source>
        <dbReference type="SAM" id="Phobius"/>
    </source>
</evidence>
<dbReference type="PROSITE" id="PS50089">
    <property type="entry name" value="ZF_RING_2"/>
    <property type="match status" value="1"/>
</dbReference>
<dbReference type="AlphaFoldDB" id="A0A974CHM0"/>
<keyword evidence="5" id="KW-1133">Transmembrane helix</keyword>
<dbReference type="InterPro" id="IPR013083">
    <property type="entry name" value="Znf_RING/FYVE/PHD"/>
</dbReference>
<feature type="transmembrane region" description="Helical" evidence="5">
    <location>
        <begin position="227"/>
        <end position="245"/>
    </location>
</feature>
<dbReference type="InterPro" id="IPR017907">
    <property type="entry name" value="Znf_RING_CS"/>
</dbReference>
<dbReference type="PANTHER" id="PTHR22791:SF28">
    <property type="entry name" value="E3 UBIQUITIN-PROTEIN LIGASE RNF186"/>
    <property type="match status" value="1"/>
</dbReference>
<evidence type="ECO:0000259" key="6">
    <source>
        <dbReference type="PROSITE" id="PS50089"/>
    </source>
</evidence>
<evidence type="ECO:0000313" key="7">
    <source>
        <dbReference type="EMBL" id="OCT73447.1"/>
    </source>
</evidence>
<name>A0A974CHM0_XENLA</name>
<dbReference type="OMA" id="ICTLPNK"/>
<evidence type="ECO:0000256" key="3">
    <source>
        <dbReference type="ARBA" id="ARBA00022833"/>
    </source>
</evidence>
<dbReference type="Pfam" id="PF13639">
    <property type="entry name" value="zf-RING_2"/>
    <property type="match status" value="1"/>
</dbReference>
<protein>
    <recommendedName>
        <fullName evidence="6">RING-type domain-containing protein</fullName>
    </recommendedName>
</protein>
<dbReference type="GO" id="GO:0061630">
    <property type="term" value="F:ubiquitin protein ligase activity"/>
    <property type="evidence" value="ECO:0007669"/>
    <property type="project" value="TreeGrafter"/>
</dbReference>
<evidence type="ECO:0000256" key="4">
    <source>
        <dbReference type="PROSITE-ProRule" id="PRU00175"/>
    </source>
</evidence>
<dbReference type="PANTHER" id="PTHR22791">
    <property type="entry name" value="RING-TYPE DOMAIN-CONTAINING PROTEIN"/>
    <property type="match status" value="1"/>
</dbReference>
<proteinExistence type="predicted"/>
<dbReference type="GO" id="GO:0008270">
    <property type="term" value="F:zinc ion binding"/>
    <property type="evidence" value="ECO:0007669"/>
    <property type="project" value="UniProtKB-KW"/>
</dbReference>
<keyword evidence="5" id="KW-0472">Membrane</keyword>
<gene>
    <name evidence="7" type="ORF">XELAEV_18036424mg</name>
</gene>
<reference evidence="8" key="1">
    <citation type="journal article" date="2016" name="Nature">
        <title>Genome evolution in the allotetraploid frog Xenopus laevis.</title>
        <authorList>
            <person name="Session A.M."/>
            <person name="Uno Y."/>
            <person name="Kwon T."/>
            <person name="Chapman J.A."/>
            <person name="Toyoda A."/>
            <person name="Takahashi S."/>
            <person name="Fukui A."/>
            <person name="Hikosaka A."/>
            <person name="Suzuki A."/>
            <person name="Kondo M."/>
            <person name="van Heeringen S.J."/>
            <person name="Quigley I."/>
            <person name="Heinz S."/>
            <person name="Ogino H."/>
            <person name="Ochi H."/>
            <person name="Hellsten U."/>
            <person name="Lyons J.B."/>
            <person name="Simakov O."/>
            <person name="Putnam N."/>
            <person name="Stites J."/>
            <person name="Kuroki Y."/>
            <person name="Tanaka T."/>
            <person name="Michiue T."/>
            <person name="Watanabe M."/>
            <person name="Bogdanovic O."/>
            <person name="Lister R."/>
            <person name="Georgiou G."/>
            <person name="Paranjpe S.S."/>
            <person name="van Kruijsbergen I."/>
            <person name="Shu S."/>
            <person name="Carlson J."/>
            <person name="Kinoshita T."/>
            <person name="Ohta Y."/>
            <person name="Mawaribuchi S."/>
            <person name="Jenkins J."/>
            <person name="Grimwood J."/>
            <person name="Schmutz J."/>
            <person name="Mitros T."/>
            <person name="Mozaffari S.V."/>
            <person name="Suzuki Y."/>
            <person name="Haramoto Y."/>
            <person name="Yamamoto T.S."/>
            <person name="Takagi C."/>
            <person name="Heald R."/>
            <person name="Miller K."/>
            <person name="Haudenschild C."/>
            <person name="Kitzman J."/>
            <person name="Nakayama T."/>
            <person name="Izutsu Y."/>
            <person name="Robert J."/>
            <person name="Fortriede J."/>
            <person name="Burns K."/>
            <person name="Lotay V."/>
            <person name="Karimi K."/>
            <person name="Yasuoka Y."/>
            <person name="Dichmann D.S."/>
            <person name="Flajnik M.F."/>
            <person name="Houston D.W."/>
            <person name="Shendure J."/>
            <person name="DuPasquier L."/>
            <person name="Vize P.D."/>
            <person name="Zorn A.M."/>
            <person name="Ito M."/>
            <person name="Marcotte E.M."/>
            <person name="Wallingford J.B."/>
            <person name="Ito Y."/>
            <person name="Asashima M."/>
            <person name="Ueno N."/>
            <person name="Matsuda Y."/>
            <person name="Veenstra G.J."/>
            <person name="Fujiyama A."/>
            <person name="Harland R.M."/>
            <person name="Taira M."/>
            <person name="Rokhsar D.S."/>
        </authorList>
    </citation>
    <scope>NUCLEOTIDE SEQUENCE [LARGE SCALE GENOMIC DNA]</scope>
    <source>
        <strain evidence="8">J</strain>
    </source>
</reference>
<dbReference type="EMBL" id="CM004478">
    <property type="protein sequence ID" value="OCT73447.1"/>
    <property type="molecule type" value="Genomic_DNA"/>
</dbReference>
<keyword evidence="2 4" id="KW-0863">Zinc-finger</keyword>
<keyword evidence="1" id="KW-0479">Metal-binding</keyword>
<evidence type="ECO:0000313" key="8">
    <source>
        <dbReference type="Proteomes" id="UP000694892"/>
    </source>
</evidence>
<feature type="domain" description="RING-type" evidence="6">
    <location>
        <begin position="92"/>
        <end position="138"/>
    </location>
</feature>
<dbReference type="SUPFAM" id="SSF57850">
    <property type="entry name" value="RING/U-box"/>
    <property type="match status" value="1"/>
</dbReference>
<accession>A0A974CHM0</accession>
<feature type="transmembrane region" description="Helical" evidence="5">
    <location>
        <begin position="202"/>
        <end position="221"/>
    </location>
</feature>
<dbReference type="InterPro" id="IPR001841">
    <property type="entry name" value="Znf_RING"/>
</dbReference>
<dbReference type="PROSITE" id="PS00518">
    <property type="entry name" value="ZF_RING_1"/>
    <property type="match status" value="1"/>
</dbReference>
<organism evidence="7 8">
    <name type="scientific">Xenopus laevis</name>
    <name type="common">African clawed frog</name>
    <dbReference type="NCBI Taxonomy" id="8355"/>
    <lineage>
        <taxon>Eukaryota</taxon>
        <taxon>Metazoa</taxon>
        <taxon>Chordata</taxon>
        <taxon>Craniata</taxon>
        <taxon>Vertebrata</taxon>
        <taxon>Euteleostomi</taxon>
        <taxon>Amphibia</taxon>
        <taxon>Batrachia</taxon>
        <taxon>Anura</taxon>
        <taxon>Pipoidea</taxon>
        <taxon>Pipidae</taxon>
        <taxon>Xenopodinae</taxon>
        <taxon>Xenopus</taxon>
        <taxon>Xenopus</taxon>
    </lineage>
</organism>
<sequence>MMDSEDPSPITEEKSVCDCGSSNMDSLTVSMQSTADPSFMDLPSAKPAHDIGSGTELSGLVDPEKPLATNSVDLLPSTDVDTGTSYLTDMDCPVCFSKYDVYRIPKELSCKHTFCIVCLKLLLHHEKDTWMIPCPICRCSTAVFGGLICTLPNKDSLMGRLEDSGLPQASQVPNVSINIECGSHHAGNEDSHSSVRMAAKRLTILLLILLILLIIILQFVSTGILNWVLGFILGVVAIIALVLCFGPDCKIQLLAASATREKDNYTVSAV</sequence>